<keyword evidence="2" id="KW-0479">Metal-binding</keyword>
<dbReference type="InterPro" id="IPR011057">
    <property type="entry name" value="Mss4-like_sf"/>
</dbReference>
<evidence type="ECO:0000256" key="3">
    <source>
        <dbReference type="ARBA" id="ARBA00022833"/>
    </source>
</evidence>
<dbReference type="InterPro" id="IPR006913">
    <property type="entry name" value="CENP-V/GFA"/>
</dbReference>
<dbReference type="PANTHER" id="PTHR33337:SF40">
    <property type="entry name" value="CENP-V_GFA DOMAIN-CONTAINING PROTEIN-RELATED"/>
    <property type="match status" value="1"/>
</dbReference>
<feature type="domain" description="CENP-V/GFA" evidence="5">
    <location>
        <begin position="7"/>
        <end position="114"/>
    </location>
</feature>
<evidence type="ECO:0000256" key="2">
    <source>
        <dbReference type="ARBA" id="ARBA00022723"/>
    </source>
</evidence>
<evidence type="ECO:0000259" key="5">
    <source>
        <dbReference type="PROSITE" id="PS51891"/>
    </source>
</evidence>
<organism evidence="6 7">
    <name type="scientific">Methylobacterium jeotgali</name>
    <dbReference type="NCBI Taxonomy" id="381630"/>
    <lineage>
        <taxon>Bacteria</taxon>
        <taxon>Pseudomonadati</taxon>
        <taxon>Pseudomonadota</taxon>
        <taxon>Alphaproteobacteria</taxon>
        <taxon>Hyphomicrobiales</taxon>
        <taxon>Methylobacteriaceae</taxon>
        <taxon>Methylobacterium</taxon>
    </lineage>
</organism>
<dbReference type="Pfam" id="PF04828">
    <property type="entry name" value="GFA"/>
    <property type="match status" value="1"/>
</dbReference>
<evidence type="ECO:0000313" key="6">
    <source>
        <dbReference type="EMBL" id="GJE07019.1"/>
    </source>
</evidence>
<sequence>MPEDGTLSGHCLCGAARFTARPKQMHMDVCHCGQCRRWSGGTWMTVECEPESLAVEDAGRIGVYASSDHAERGFCGTCGTTLYWRMKDGSLLTVSAQAFEAPERFAFASEIFIDRKPGNYAFANDTKKLTEAEVLAQFPEIAG</sequence>
<gene>
    <name evidence="6" type="ORF">AOPFMNJM_2343</name>
</gene>
<protein>
    <recommendedName>
        <fullName evidence="5">CENP-V/GFA domain-containing protein</fullName>
    </recommendedName>
</protein>
<dbReference type="PROSITE" id="PS51891">
    <property type="entry name" value="CENP_V_GFA"/>
    <property type="match status" value="1"/>
</dbReference>
<proteinExistence type="inferred from homology"/>
<comment type="caution">
    <text evidence="6">The sequence shown here is derived from an EMBL/GenBank/DDBJ whole genome shotgun (WGS) entry which is preliminary data.</text>
</comment>
<comment type="similarity">
    <text evidence="1">Belongs to the Gfa family.</text>
</comment>
<dbReference type="RefSeq" id="WP_238275975.1">
    <property type="nucleotide sequence ID" value="NZ_BPQR01000039.1"/>
</dbReference>
<evidence type="ECO:0000256" key="1">
    <source>
        <dbReference type="ARBA" id="ARBA00005495"/>
    </source>
</evidence>
<dbReference type="Gene3D" id="3.90.1590.10">
    <property type="entry name" value="glutathione-dependent formaldehyde- activating enzyme (gfa)"/>
    <property type="match status" value="1"/>
</dbReference>
<keyword evidence="3" id="KW-0862">Zinc</keyword>
<dbReference type="EMBL" id="BPQR01000039">
    <property type="protein sequence ID" value="GJE07019.1"/>
    <property type="molecule type" value="Genomic_DNA"/>
</dbReference>
<keyword evidence="4" id="KW-0456">Lyase</keyword>
<evidence type="ECO:0000313" key="7">
    <source>
        <dbReference type="Proteomes" id="UP001055102"/>
    </source>
</evidence>
<reference evidence="6" key="1">
    <citation type="journal article" date="2021" name="Front. Microbiol.">
        <title>Comprehensive Comparative Genomics and Phenotyping of Methylobacterium Species.</title>
        <authorList>
            <person name="Alessa O."/>
            <person name="Ogura Y."/>
            <person name="Fujitani Y."/>
            <person name="Takami H."/>
            <person name="Hayashi T."/>
            <person name="Sahin N."/>
            <person name="Tani A."/>
        </authorList>
    </citation>
    <scope>NUCLEOTIDE SEQUENCE</scope>
    <source>
        <strain evidence="6">LMG 23639</strain>
    </source>
</reference>
<dbReference type="PANTHER" id="PTHR33337">
    <property type="entry name" value="GFA DOMAIN-CONTAINING PROTEIN"/>
    <property type="match status" value="1"/>
</dbReference>
<keyword evidence="7" id="KW-1185">Reference proteome</keyword>
<evidence type="ECO:0000256" key="4">
    <source>
        <dbReference type="ARBA" id="ARBA00023239"/>
    </source>
</evidence>
<name>A0ABQ4SUY6_9HYPH</name>
<dbReference type="Proteomes" id="UP001055102">
    <property type="component" value="Unassembled WGS sequence"/>
</dbReference>
<accession>A0ABQ4SUY6</accession>
<dbReference type="SUPFAM" id="SSF51316">
    <property type="entry name" value="Mss4-like"/>
    <property type="match status" value="1"/>
</dbReference>
<reference evidence="6" key="2">
    <citation type="submission" date="2021-08" db="EMBL/GenBank/DDBJ databases">
        <authorList>
            <person name="Tani A."/>
            <person name="Ola A."/>
            <person name="Ogura Y."/>
            <person name="Katsura K."/>
            <person name="Hayashi T."/>
        </authorList>
    </citation>
    <scope>NUCLEOTIDE SEQUENCE</scope>
    <source>
        <strain evidence="6">LMG 23639</strain>
    </source>
</reference>